<dbReference type="STRING" id="994479.GCA_000194155_05498"/>
<name>A0A2N3Y404_SACSN</name>
<gene>
    <name evidence="1" type="ORF">A8926_5663</name>
</gene>
<dbReference type="EMBL" id="PJNB01000001">
    <property type="protein sequence ID" value="PKW17665.1"/>
    <property type="molecule type" value="Genomic_DNA"/>
</dbReference>
<proteinExistence type="predicted"/>
<protein>
    <submittedName>
        <fullName evidence="1">Uncharacterized protein</fullName>
    </submittedName>
</protein>
<evidence type="ECO:0000313" key="1">
    <source>
        <dbReference type="EMBL" id="PKW17665.1"/>
    </source>
</evidence>
<comment type="caution">
    <text evidence="1">The sequence shown here is derived from an EMBL/GenBank/DDBJ whole genome shotgun (WGS) entry which is preliminary data.</text>
</comment>
<dbReference type="AlphaFoldDB" id="A0A2N3Y404"/>
<keyword evidence="2" id="KW-1185">Reference proteome</keyword>
<reference evidence="1" key="1">
    <citation type="submission" date="2017-12" db="EMBL/GenBank/DDBJ databases">
        <title>Sequencing the genomes of 1000 Actinobacteria strains.</title>
        <authorList>
            <person name="Klenk H.-P."/>
        </authorList>
    </citation>
    <scope>NUCLEOTIDE SEQUENCE [LARGE SCALE GENOMIC DNA]</scope>
    <source>
        <strain evidence="1">DSM 44228</strain>
    </source>
</reference>
<dbReference type="Proteomes" id="UP000233786">
    <property type="component" value="Unassembled WGS sequence"/>
</dbReference>
<organism evidence="1 2">
    <name type="scientific">Saccharopolyspora spinosa</name>
    <dbReference type="NCBI Taxonomy" id="60894"/>
    <lineage>
        <taxon>Bacteria</taxon>
        <taxon>Bacillati</taxon>
        <taxon>Actinomycetota</taxon>
        <taxon>Actinomycetes</taxon>
        <taxon>Pseudonocardiales</taxon>
        <taxon>Pseudonocardiaceae</taxon>
        <taxon>Saccharopolyspora</taxon>
    </lineage>
</organism>
<sequence>MGHAEVDGHGACGHFVELGEFLFGSGEADFESLDFAEPSFALGFSGIRQSVV</sequence>
<accession>A0A2N3Y404</accession>
<evidence type="ECO:0000313" key="2">
    <source>
        <dbReference type="Proteomes" id="UP000233786"/>
    </source>
</evidence>